<accession>A0A1J5QDM4</accession>
<gene>
    <name evidence="1" type="primary">rapL_2</name>
    <name evidence="1" type="ORF">GALL_402780</name>
</gene>
<dbReference type="Gene3D" id="3.30.1780.10">
    <property type="entry name" value="ornithine cyclodeaminase, domain 1"/>
    <property type="match status" value="1"/>
</dbReference>
<dbReference type="InterPro" id="IPR036291">
    <property type="entry name" value="NAD(P)-bd_dom_sf"/>
</dbReference>
<organism evidence="1">
    <name type="scientific">mine drainage metagenome</name>
    <dbReference type="NCBI Taxonomy" id="410659"/>
    <lineage>
        <taxon>unclassified sequences</taxon>
        <taxon>metagenomes</taxon>
        <taxon>ecological metagenomes</taxon>
    </lineage>
</organism>
<proteinExistence type="predicted"/>
<dbReference type="GO" id="GO:0005737">
    <property type="term" value="C:cytoplasm"/>
    <property type="evidence" value="ECO:0007669"/>
    <property type="project" value="TreeGrafter"/>
</dbReference>
<name>A0A1J5QDM4_9ZZZZ</name>
<sequence>MNGQPSKQLPWFSELDITSRVSVSSAIAAIETALKNGQNPAADPARTVVQARHGQLLLMPSESARSLGVKIASVTPENPGRGLPRIQAIYLMLDSHTLTPLALMDGTTLTSLRTSAVSAVAANCLASKDAKNLLVFGSGPQARSHIVAMKSIRPLKHVSIVATTQPKAEELAELVTTLGMTSSIILRSETARMRDAVGTADLIVCATTSVTPVFDGQYVRNGACVVAVGSHEPAVREVDASLVERSRVVVEDTATALRESGDIIMAIEEGRFDATALISLTDLVNSPIGSFDPTRPFLFKSSGMAWEDLIVAELVFHSDR</sequence>
<dbReference type="PANTHER" id="PTHR13812">
    <property type="entry name" value="KETIMINE REDUCTASE MU-CRYSTALLIN"/>
    <property type="match status" value="1"/>
</dbReference>
<dbReference type="SUPFAM" id="SSF51735">
    <property type="entry name" value="NAD(P)-binding Rossmann-fold domains"/>
    <property type="match status" value="1"/>
</dbReference>
<dbReference type="GO" id="GO:0016829">
    <property type="term" value="F:lyase activity"/>
    <property type="evidence" value="ECO:0007669"/>
    <property type="project" value="UniProtKB-KW"/>
</dbReference>
<dbReference type="Pfam" id="PF02423">
    <property type="entry name" value="OCD_Mu_crystall"/>
    <property type="match status" value="1"/>
</dbReference>
<dbReference type="EMBL" id="MLJW01001486">
    <property type="protein sequence ID" value="OIQ78020.1"/>
    <property type="molecule type" value="Genomic_DNA"/>
</dbReference>
<dbReference type="Gene3D" id="3.40.50.720">
    <property type="entry name" value="NAD(P)-binding Rossmann-like Domain"/>
    <property type="match status" value="1"/>
</dbReference>
<dbReference type="EC" id="4.3.1.28" evidence="1"/>
<protein>
    <submittedName>
        <fullName evidence="1">L-lysine cyclodeaminase</fullName>
        <ecNumber evidence="1">4.3.1.28</ecNumber>
    </submittedName>
</protein>
<dbReference type="PIRSF" id="PIRSF001439">
    <property type="entry name" value="CryM"/>
    <property type="match status" value="1"/>
</dbReference>
<evidence type="ECO:0000313" key="1">
    <source>
        <dbReference type="EMBL" id="OIQ78020.1"/>
    </source>
</evidence>
<comment type="caution">
    <text evidence="1">The sequence shown here is derived from an EMBL/GenBank/DDBJ whole genome shotgun (WGS) entry which is preliminary data.</text>
</comment>
<keyword evidence="1" id="KW-0456">Lyase</keyword>
<dbReference type="InterPro" id="IPR003462">
    <property type="entry name" value="ODC_Mu_crystall"/>
</dbReference>
<dbReference type="AlphaFoldDB" id="A0A1J5QDM4"/>
<dbReference type="InterPro" id="IPR023401">
    <property type="entry name" value="ODC_N"/>
</dbReference>
<reference evidence="1" key="1">
    <citation type="submission" date="2016-10" db="EMBL/GenBank/DDBJ databases">
        <title>Sequence of Gallionella enrichment culture.</title>
        <authorList>
            <person name="Poehlein A."/>
            <person name="Muehling M."/>
            <person name="Daniel R."/>
        </authorList>
    </citation>
    <scope>NUCLEOTIDE SEQUENCE</scope>
</reference>
<dbReference type="PANTHER" id="PTHR13812:SF19">
    <property type="entry name" value="KETIMINE REDUCTASE MU-CRYSTALLIN"/>
    <property type="match status" value="1"/>
</dbReference>